<dbReference type="EMBL" id="MU825399">
    <property type="protein sequence ID" value="KAJ7393108.1"/>
    <property type="molecule type" value="Genomic_DNA"/>
</dbReference>
<name>A0A9X0A439_9CNID</name>
<comment type="caution">
    <text evidence="2">The sequence shown here is derived from an EMBL/GenBank/DDBJ whole genome shotgun (WGS) entry which is preliminary data.</text>
</comment>
<evidence type="ECO:0000256" key="1">
    <source>
        <dbReference type="SAM" id="MobiDB-lite"/>
    </source>
</evidence>
<protein>
    <submittedName>
        <fullName evidence="2">Uncharacterized protein</fullName>
    </submittedName>
</protein>
<evidence type="ECO:0000313" key="2">
    <source>
        <dbReference type="EMBL" id="KAJ7393108.1"/>
    </source>
</evidence>
<feature type="region of interest" description="Disordered" evidence="1">
    <location>
        <begin position="73"/>
        <end position="92"/>
    </location>
</feature>
<evidence type="ECO:0000313" key="3">
    <source>
        <dbReference type="Proteomes" id="UP001163046"/>
    </source>
</evidence>
<proteinExistence type="predicted"/>
<gene>
    <name evidence="2" type="ORF">OS493_008407</name>
</gene>
<keyword evidence="3" id="KW-1185">Reference proteome</keyword>
<dbReference type="AlphaFoldDB" id="A0A9X0A439"/>
<reference evidence="2" key="1">
    <citation type="submission" date="2023-01" db="EMBL/GenBank/DDBJ databases">
        <title>Genome assembly of the deep-sea coral Lophelia pertusa.</title>
        <authorList>
            <person name="Herrera S."/>
            <person name="Cordes E."/>
        </authorList>
    </citation>
    <scope>NUCLEOTIDE SEQUENCE</scope>
    <source>
        <strain evidence="2">USNM1676648</strain>
        <tissue evidence="2">Polyp</tissue>
    </source>
</reference>
<sequence length="129" mass="15031">MRLADFSSPGMRHFQNDALKTIAKYLKRRTRERLVNVLTTCGHTARIKAKSISCVSARAVILQWRNKAQVNSPRLRRHPWPEGLTNETGKDELEPQQISVLTNFDFLYDDEAEDVLWGPEYEDRRLSFL</sequence>
<dbReference type="Proteomes" id="UP001163046">
    <property type="component" value="Unassembled WGS sequence"/>
</dbReference>
<accession>A0A9X0A439</accession>
<organism evidence="2 3">
    <name type="scientific">Desmophyllum pertusum</name>
    <dbReference type="NCBI Taxonomy" id="174260"/>
    <lineage>
        <taxon>Eukaryota</taxon>
        <taxon>Metazoa</taxon>
        <taxon>Cnidaria</taxon>
        <taxon>Anthozoa</taxon>
        <taxon>Hexacorallia</taxon>
        <taxon>Scleractinia</taxon>
        <taxon>Caryophylliina</taxon>
        <taxon>Caryophylliidae</taxon>
        <taxon>Desmophyllum</taxon>
    </lineage>
</organism>